<evidence type="ECO:0000256" key="5">
    <source>
        <dbReference type="ARBA" id="ARBA00015043"/>
    </source>
</evidence>
<dbReference type="InterPro" id="IPR039949">
    <property type="entry name" value="NAA40"/>
</dbReference>
<evidence type="ECO:0000256" key="9">
    <source>
        <dbReference type="ARBA" id="ARBA00023315"/>
    </source>
</evidence>
<gene>
    <name evidence="13" type="ORF">g.5779</name>
</gene>
<dbReference type="SUPFAM" id="SSF55729">
    <property type="entry name" value="Acyl-CoA N-acyltransferases (Nat)"/>
    <property type="match status" value="1"/>
</dbReference>
<reference evidence="13" key="1">
    <citation type="submission" date="2015-11" db="EMBL/GenBank/DDBJ databases">
        <title>De novo transcriptome assembly of four potential Pierce s Disease insect vectors from Arizona vineyards.</title>
        <authorList>
            <person name="Tassone E.E."/>
        </authorList>
    </citation>
    <scope>NUCLEOTIDE SEQUENCE</scope>
</reference>
<evidence type="ECO:0000256" key="4">
    <source>
        <dbReference type="ARBA" id="ARBA00012950"/>
    </source>
</evidence>
<evidence type="ECO:0000259" key="12">
    <source>
        <dbReference type="PROSITE" id="PS51186"/>
    </source>
</evidence>
<keyword evidence="7" id="KW-0808">Transferase</keyword>
<keyword evidence="9" id="KW-0012">Acyltransferase</keyword>
<evidence type="ECO:0000256" key="8">
    <source>
        <dbReference type="ARBA" id="ARBA00023242"/>
    </source>
</evidence>
<comment type="subcellular location">
    <subcellularLocation>
        <location evidence="2">Cytoplasm</location>
    </subcellularLocation>
    <subcellularLocation>
        <location evidence="1">Nucleus</location>
    </subcellularLocation>
</comment>
<organism evidence="13">
    <name type="scientific">Homalodisca liturata</name>
    <dbReference type="NCBI Taxonomy" id="320908"/>
    <lineage>
        <taxon>Eukaryota</taxon>
        <taxon>Metazoa</taxon>
        <taxon>Ecdysozoa</taxon>
        <taxon>Arthropoda</taxon>
        <taxon>Hexapoda</taxon>
        <taxon>Insecta</taxon>
        <taxon>Pterygota</taxon>
        <taxon>Neoptera</taxon>
        <taxon>Paraneoptera</taxon>
        <taxon>Hemiptera</taxon>
        <taxon>Auchenorrhyncha</taxon>
        <taxon>Membracoidea</taxon>
        <taxon>Cicadellidae</taxon>
        <taxon>Cicadellinae</taxon>
        <taxon>Proconiini</taxon>
        <taxon>Homalodisca</taxon>
    </lineage>
</organism>
<evidence type="ECO:0000256" key="3">
    <source>
        <dbReference type="ARBA" id="ARBA00008870"/>
    </source>
</evidence>
<comment type="catalytic activity">
    <reaction evidence="11">
        <text>N-terminal L-seryl-[histone H4] + acetyl-CoA = N-terminal N(alpha)-acetyl-L-seryl-[histone H4] + CoA + H(+)</text>
        <dbReference type="Rhea" id="RHEA:50596"/>
        <dbReference type="Rhea" id="RHEA-COMP:12740"/>
        <dbReference type="Rhea" id="RHEA-COMP:12743"/>
        <dbReference type="ChEBI" id="CHEBI:15378"/>
        <dbReference type="ChEBI" id="CHEBI:57287"/>
        <dbReference type="ChEBI" id="CHEBI:57288"/>
        <dbReference type="ChEBI" id="CHEBI:64738"/>
        <dbReference type="ChEBI" id="CHEBI:83690"/>
        <dbReference type="EC" id="2.3.1.257"/>
    </reaction>
</comment>
<evidence type="ECO:0000256" key="6">
    <source>
        <dbReference type="ARBA" id="ARBA00022490"/>
    </source>
</evidence>
<protein>
    <recommendedName>
        <fullName evidence="5">N-alpha-acetyltransferase 40</fullName>
        <ecNumber evidence="4">2.3.1.257</ecNumber>
    </recommendedName>
</protein>
<dbReference type="GO" id="GO:0005634">
    <property type="term" value="C:nucleus"/>
    <property type="evidence" value="ECO:0007669"/>
    <property type="project" value="UniProtKB-SubCell"/>
</dbReference>
<dbReference type="PROSITE" id="PS51186">
    <property type="entry name" value="GNAT"/>
    <property type="match status" value="1"/>
</dbReference>
<sequence>LYKSCEWGWNIETKRREMSEENVSFLIVINENHNKPIAFSHFRFDMDNGVNVLYCYELQLEQSARKQGLAKHMMKILEALCCHYNMAKVILTVFNHNSNALQFFLSQGYKVDITSPSETFYSILSKNREECLPLKCD</sequence>
<keyword evidence="6" id="KW-0963">Cytoplasm</keyword>
<dbReference type="EMBL" id="GECU01005961">
    <property type="protein sequence ID" value="JAT01746.1"/>
    <property type="molecule type" value="Transcribed_RNA"/>
</dbReference>
<dbReference type="CDD" id="cd04301">
    <property type="entry name" value="NAT_SF"/>
    <property type="match status" value="1"/>
</dbReference>
<evidence type="ECO:0000256" key="7">
    <source>
        <dbReference type="ARBA" id="ARBA00022679"/>
    </source>
</evidence>
<comment type="catalytic activity">
    <reaction evidence="10">
        <text>N-terminal L-seryl-[histone H2A] + acetyl-CoA = N-terminal N(alpha)-acetyl-L-seryl-[histone H2A] + CoA + H(+)</text>
        <dbReference type="Rhea" id="RHEA:50600"/>
        <dbReference type="Rhea" id="RHEA-COMP:12742"/>
        <dbReference type="Rhea" id="RHEA-COMP:12744"/>
        <dbReference type="ChEBI" id="CHEBI:15378"/>
        <dbReference type="ChEBI" id="CHEBI:57287"/>
        <dbReference type="ChEBI" id="CHEBI:57288"/>
        <dbReference type="ChEBI" id="CHEBI:64738"/>
        <dbReference type="ChEBI" id="CHEBI:83690"/>
        <dbReference type="EC" id="2.3.1.257"/>
    </reaction>
</comment>
<keyword evidence="8" id="KW-0539">Nucleus</keyword>
<accession>A0A1B6JRG6</accession>
<dbReference type="InterPro" id="IPR016181">
    <property type="entry name" value="Acyl_CoA_acyltransferase"/>
</dbReference>
<feature type="domain" description="N-acetyltransferase" evidence="12">
    <location>
        <begin position="1"/>
        <end position="129"/>
    </location>
</feature>
<dbReference type="EC" id="2.3.1.257" evidence="4"/>
<dbReference type="Gene3D" id="3.40.630.30">
    <property type="match status" value="1"/>
</dbReference>
<dbReference type="Pfam" id="PF00583">
    <property type="entry name" value="Acetyltransf_1"/>
    <property type="match status" value="1"/>
</dbReference>
<name>A0A1B6JRG6_9HEMI</name>
<evidence type="ECO:0000256" key="1">
    <source>
        <dbReference type="ARBA" id="ARBA00004123"/>
    </source>
</evidence>
<dbReference type="GO" id="GO:0043998">
    <property type="term" value="F:histone H2A acetyltransferase activity"/>
    <property type="evidence" value="ECO:0007669"/>
    <property type="project" value="InterPro"/>
</dbReference>
<feature type="non-terminal residue" evidence="13">
    <location>
        <position position="1"/>
    </location>
</feature>
<evidence type="ECO:0000256" key="2">
    <source>
        <dbReference type="ARBA" id="ARBA00004496"/>
    </source>
</evidence>
<evidence type="ECO:0000313" key="13">
    <source>
        <dbReference type="EMBL" id="JAT01746.1"/>
    </source>
</evidence>
<evidence type="ECO:0000256" key="10">
    <source>
        <dbReference type="ARBA" id="ARBA00047821"/>
    </source>
</evidence>
<proteinExistence type="inferred from homology"/>
<dbReference type="PANTHER" id="PTHR20531:SF1">
    <property type="entry name" value="N-ALPHA-ACETYLTRANSFERASE 40"/>
    <property type="match status" value="1"/>
</dbReference>
<comment type="similarity">
    <text evidence="3">Belongs to the acetyltransferase family. NAA40 subfamily.</text>
</comment>
<dbReference type="InterPro" id="IPR000182">
    <property type="entry name" value="GNAT_dom"/>
</dbReference>
<evidence type="ECO:0000256" key="11">
    <source>
        <dbReference type="ARBA" id="ARBA00049524"/>
    </source>
</evidence>
<dbReference type="AlphaFoldDB" id="A0A1B6JRG6"/>
<dbReference type="GO" id="GO:1990189">
    <property type="term" value="F:protein N-terminal-serine acetyltransferase activity"/>
    <property type="evidence" value="ECO:0007669"/>
    <property type="project" value="UniProtKB-EC"/>
</dbReference>
<dbReference type="GO" id="GO:0010485">
    <property type="term" value="F:histone H4 acetyltransferase activity"/>
    <property type="evidence" value="ECO:0007669"/>
    <property type="project" value="InterPro"/>
</dbReference>
<dbReference type="PANTHER" id="PTHR20531">
    <property type="entry name" value="N-ALPHA-ACETYLTRANSFERASE 40"/>
    <property type="match status" value="1"/>
</dbReference>
<dbReference type="GO" id="GO:0005737">
    <property type="term" value="C:cytoplasm"/>
    <property type="evidence" value="ECO:0007669"/>
    <property type="project" value="UniProtKB-SubCell"/>
</dbReference>